<dbReference type="InterPro" id="IPR006685">
    <property type="entry name" value="MscS_channel_2nd"/>
</dbReference>
<dbReference type="Gene3D" id="2.30.30.60">
    <property type="match status" value="1"/>
</dbReference>
<dbReference type="KEGG" id="dsf:UWK_00591"/>
<reference evidence="8" key="1">
    <citation type="journal article" date="2013" name="Stand. Genomic Sci.">
        <title>Complete genome sequence of Desulfocapsa sulfexigens, a marine deltaproteobacterium specialized in disproportionating inorganic sulfur compounds.</title>
        <authorList>
            <person name="Finster K.W."/>
            <person name="Kjeldsen K.U."/>
            <person name="Kube M."/>
            <person name="Reinhardt R."/>
            <person name="Mussmann M."/>
            <person name="Amann R."/>
            <person name="Schreiber L."/>
        </authorList>
    </citation>
    <scope>NUCLEOTIDE SEQUENCE [LARGE SCALE GENOMIC DNA]</scope>
    <source>
        <strain evidence="8">DSM 10523 / SB164P1</strain>
    </source>
</reference>
<dbReference type="GO" id="GO:0071470">
    <property type="term" value="P:cellular response to osmotic stress"/>
    <property type="evidence" value="ECO:0007669"/>
    <property type="project" value="InterPro"/>
</dbReference>
<proteinExistence type="predicted"/>
<gene>
    <name evidence="7" type="ordered locus">UWK_00591</name>
</gene>
<dbReference type="AlphaFoldDB" id="M1P654"/>
<evidence type="ECO:0000256" key="1">
    <source>
        <dbReference type="ARBA" id="ARBA00004370"/>
    </source>
</evidence>
<keyword evidence="8" id="KW-1185">Reference proteome</keyword>
<organism evidence="7 8">
    <name type="scientific">Desulfocapsa sulfexigens (strain DSM 10523 / SB164P1)</name>
    <dbReference type="NCBI Taxonomy" id="1167006"/>
    <lineage>
        <taxon>Bacteria</taxon>
        <taxon>Pseudomonadati</taxon>
        <taxon>Thermodesulfobacteriota</taxon>
        <taxon>Desulfobulbia</taxon>
        <taxon>Desulfobulbales</taxon>
        <taxon>Desulfocapsaceae</taxon>
        <taxon>Desulfocapsa</taxon>
    </lineage>
</organism>
<dbReference type="InterPro" id="IPR023408">
    <property type="entry name" value="MscS_beta-dom_sf"/>
</dbReference>
<evidence type="ECO:0000313" key="8">
    <source>
        <dbReference type="Proteomes" id="UP000011721"/>
    </source>
</evidence>
<keyword evidence="2 5" id="KW-0812">Transmembrane</keyword>
<dbReference type="GO" id="GO:0005886">
    <property type="term" value="C:plasma membrane"/>
    <property type="evidence" value="ECO:0007669"/>
    <property type="project" value="TreeGrafter"/>
</dbReference>
<accession>M1P654</accession>
<dbReference type="EMBL" id="CP003985">
    <property type="protein sequence ID" value="AGF77172.1"/>
    <property type="molecule type" value="Genomic_DNA"/>
</dbReference>
<dbReference type="HOGENOM" id="CLU_045354_1_0_7"/>
<dbReference type="RefSeq" id="WP_015402870.1">
    <property type="nucleotide sequence ID" value="NC_020304.1"/>
</dbReference>
<feature type="transmembrane region" description="Helical" evidence="5">
    <location>
        <begin position="104"/>
        <end position="122"/>
    </location>
</feature>
<dbReference type="Proteomes" id="UP000011721">
    <property type="component" value="Chromosome"/>
</dbReference>
<dbReference type="STRING" id="1167006.UWK_00591"/>
<evidence type="ECO:0000256" key="2">
    <source>
        <dbReference type="ARBA" id="ARBA00022692"/>
    </source>
</evidence>
<evidence type="ECO:0000256" key="4">
    <source>
        <dbReference type="ARBA" id="ARBA00023136"/>
    </source>
</evidence>
<evidence type="ECO:0000259" key="6">
    <source>
        <dbReference type="Pfam" id="PF00924"/>
    </source>
</evidence>
<feature type="domain" description="Mechanosensitive ion channel MscS" evidence="6">
    <location>
        <begin position="188"/>
        <end position="256"/>
    </location>
</feature>
<name>M1P654_DESSD</name>
<evidence type="ECO:0000256" key="5">
    <source>
        <dbReference type="SAM" id="Phobius"/>
    </source>
</evidence>
<keyword evidence="4 5" id="KW-0472">Membrane</keyword>
<dbReference type="InterPro" id="IPR030192">
    <property type="entry name" value="YbdG"/>
</dbReference>
<dbReference type="PANTHER" id="PTHR30414:SF0">
    <property type="entry name" value="MINICONDUCTANCE MECHANOSENSITIVE CHANNEL YBDG"/>
    <property type="match status" value="1"/>
</dbReference>
<sequence>MKNNWFTSLFQNLKLSSTTVELLAYMLIAFAVILTAIITTLIVRKTLLKFLTNWIQSNNYRWDDPLAKNKLLSKISWFVPVTVFSLAIDMFLDQGATSYLPAKRLITASFVIVSVLSLTALLSSANDIHRIVRKNKGASLRSYIDAGKILTYVLGAIFLISIFTGKSPWGILSVLGGLTAVTMLVFKDSILGFVASIQINSTDMVRLGDWVEIPQYGADGDVVDISIHSIRVQNWDKTISTIPTYALVSNSFKNWRGMSESGGRRIKRALNIDIHSIRFCDEQMLDKLSNFSLIADYIRNKQQEIEEYNLHHNYDQNLTISGRRQTNVGIFRAYVIAYLRNNTKLHQEMTFLVRQLAPTEHGLPLEIYVFSKDQAWANYEAIQADIFDHLLAAIPEFGLRIFQNPSGYDFRCLGNKDTSA</sequence>
<dbReference type="PANTHER" id="PTHR30414">
    <property type="entry name" value="MINICONDUCTANCE MECHANOSENSITIVE CHANNEL YBDG"/>
    <property type="match status" value="1"/>
</dbReference>
<keyword evidence="3 5" id="KW-1133">Transmembrane helix</keyword>
<dbReference type="GO" id="GO:0008381">
    <property type="term" value="F:mechanosensitive monoatomic ion channel activity"/>
    <property type="evidence" value="ECO:0007669"/>
    <property type="project" value="InterPro"/>
</dbReference>
<dbReference type="OrthoDB" id="9775207at2"/>
<dbReference type="PATRIC" id="fig|1167006.5.peg.678"/>
<evidence type="ECO:0000313" key="7">
    <source>
        <dbReference type="EMBL" id="AGF77172.1"/>
    </source>
</evidence>
<dbReference type="InterPro" id="IPR010920">
    <property type="entry name" value="LSM_dom_sf"/>
</dbReference>
<comment type="subcellular location">
    <subcellularLocation>
        <location evidence="1">Membrane</location>
    </subcellularLocation>
</comment>
<evidence type="ECO:0000256" key="3">
    <source>
        <dbReference type="ARBA" id="ARBA00022989"/>
    </source>
</evidence>
<feature type="transmembrane region" description="Helical" evidence="5">
    <location>
        <begin position="143"/>
        <end position="163"/>
    </location>
</feature>
<dbReference type="Pfam" id="PF00924">
    <property type="entry name" value="MS_channel_2nd"/>
    <property type="match status" value="1"/>
</dbReference>
<dbReference type="eggNOG" id="COG0668">
    <property type="taxonomic scope" value="Bacteria"/>
</dbReference>
<feature type="transmembrane region" description="Helical" evidence="5">
    <location>
        <begin position="22"/>
        <end position="43"/>
    </location>
</feature>
<protein>
    <submittedName>
        <fullName evidence="7">Small-conductance mechanosensitive channel</fullName>
    </submittedName>
</protein>
<dbReference type="SUPFAM" id="SSF50182">
    <property type="entry name" value="Sm-like ribonucleoproteins"/>
    <property type="match status" value="1"/>
</dbReference>
<feature type="transmembrane region" description="Helical" evidence="5">
    <location>
        <begin position="169"/>
        <end position="186"/>
    </location>
</feature>